<dbReference type="EMBL" id="WJNG01000018">
    <property type="protein sequence ID" value="MRH44787.1"/>
    <property type="molecule type" value="Genomic_DNA"/>
</dbReference>
<sequence length="88" mass="10486">MRFADDVLQLYLQHFNNNEHDDSLELFVQSILEQMDHNDLLQLVQRCNKEELNKILTNYLREDIEVKLKNTSSTTEDSDGNMTWKKVQ</sequence>
<protein>
    <submittedName>
        <fullName evidence="1">Uncharacterized protein</fullName>
    </submittedName>
</protein>
<dbReference type="InterPro" id="IPR046152">
    <property type="entry name" value="DUF6154"/>
</dbReference>
<proteinExistence type="predicted"/>
<keyword evidence="2" id="KW-1185">Reference proteome</keyword>
<dbReference type="RefSeq" id="WP_153738386.1">
    <property type="nucleotide sequence ID" value="NZ_WJNG01000018.1"/>
</dbReference>
<evidence type="ECO:0000313" key="2">
    <source>
        <dbReference type="Proteomes" id="UP000799092"/>
    </source>
</evidence>
<dbReference type="AlphaFoldDB" id="A0A6A8DP01"/>
<dbReference type="Proteomes" id="UP000799092">
    <property type="component" value="Unassembled WGS sequence"/>
</dbReference>
<accession>A0A6A8DP01</accession>
<comment type="caution">
    <text evidence="1">The sequence shown here is derived from an EMBL/GenBank/DDBJ whole genome shotgun (WGS) entry which is preliminary data.</text>
</comment>
<gene>
    <name evidence="1" type="ORF">GH741_19235</name>
</gene>
<dbReference type="Pfam" id="PF19651">
    <property type="entry name" value="DUF6154"/>
    <property type="match status" value="1"/>
</dbReference>
<organism evidence="1 2">
    <name type="scientific">Aquibacillus halophilus</name>
    <dbReference type="NCBI Taxonomy" id="930132"/>
    <lineage>
        <taxon>Bacteria</taxon>
        <taxon>Bacillati</taxon>
        <taxon>Bacillota</taxon>
        <taxon>Bacilli</taxon>
        <taxon>Bacillales</taxon>
        <taxon>Bacillaceae</taxon>
        <taxon>Aquibacillus</taxon>
    </lineage>
</organism>
<dbReference type="OrthoDB" id="2381948at2"/>
<reference evidence="1" key="1">
    <citation type="submission" date="2019-11" db="EMBL/GenBank/DDBJ databases">
        <authorList>
            <person name="Li J."/>
        </authorList>
    </citation>
    <scope>NUCLEOTIDE SEQUENCE</scope>
    <source>
        <strain evidence="1">B6B</strain>
    </source>
</reference>
<evidence type="ECO:0000313" key="1">
    <source>
        <dbReference type="EMBL" id="MRH44787.1"/>
    </source>
</evidence>
<name>A0A6A8DP01_9BACI</name>